<gene>
    <name evidence="1" type="ORF">PDM28_16705</name>
</gene>
<reference evidence="1 2" key="1">
    <citation type="submission" date="2022-12" db="EMBL/GenBank/DDBJ databases">
        <title>Two new species, Stenotrophomonas aracearum and Stenotrophomonas oahuensis, isolated from Anthurium (Araceae family) in Hawaii.</title>
        <authorList>
            <person name="Chunag S.C."/>
            <person name="Dobhal S."/>
            <person name="Alvarez A."/>
            <person name="Arif M."/>
        </authorList>
    </citation>
    <scope>NUCLEOTIDE SEQUENCE [LARGE SCALE GENOMIC DNA]</scope>
    <source>
        <strain evidence="1 2">A5588</strain>
    </source>
</reference>
<evidence type="ECO:0000313" key="1">
    <source>
        <dbReference type="EMBL" id="WNH48290.1"/>
    </source>
</evidence>
<evidence type="ECO:0000313" key="2">
    <source>
        <dbReference type="Proteomes" id="UP001305421"/>
    </source>
</evidence>
<organism evidence="1 2">
    <name type="scientific">Stenotrophomonas aracearum</name>
    <dbReference type="NCBI Taxonomy" id="3003272"/>
    <lineage>
        <taxon>Bacteria</taxon>
        <taxon>Pseudomonadati</taxon>
        <taxon>Pseudomonadota</taxon>
        <taxon>Gammaproteobacteria</taxon>
        <taxon>Lysobacterales</taxon>
        <taxon>Lysobacteraceae</taxon>
        <taxon>Stenotrophomonas</taxon>
    </lineage>
</organism>
<dbReference type="EMBL" id="CP115543">
    <property type="protein sequence ID" value="WNH48290.1"/>
    <property type="molecule type" value="Genomic_DNA"/>
</dbReference>
<proteinExistence type="predicted"/>
<keyword evidence="2" id="KW-1185">Reference proteome</keyword>
<name>A0ABY9YCY1_9GAMM</name>
<accession>A0ABY9YCY1</accession>
<protein>
    <submittedName>
        <fullName evidence="1">Uncharacterized protein</fullName>
    </submittedName>
</protein>
<dbReference type="Proteomes" id="UP001305421">
    <property type="component" value="Chromosome"/>
</dbReference>
<sequence length="222" mass="23930">MALSFLARCIDDGRSLASYMAGGVRRLKGLPVASIRSANRAPSATSFCSGAADLDDQLRSSAMSSESLGAPERTTVNFVSYFSYIAGTLDWGNPQWCTLEKHLNAIQEPFESLTMGAVLRAISATRDVHPELPGTFVNRLLGPDDVSRKELFSVIRRLLRVFDLSVVELLALVDILDRCPGSVEDLSVRNLLGLISIVDIAAIPQTPDPVAEAIKAASDCVH</sequence>
<dbReference type="RefSeq" id="WP_311182903.1">
    <property type="nucleotide sequence ID" value="NZ_CP115543.1"/>
</dbReference>